<sequence>MASHPKPPYDAELAAALAQMPIPKEITKEMIPLIRAGADQTTAEIAIAGKQISHEERSIPGPGGDILLSIFRPTTDTGSTSKPGIYFIHGGGMIMGNRFLGMNSVADWIEACDAVAVSVEYRQAPENPHPAPIEDCYAGLEWVGEHLTELGIDPARLMLSGQSAGGCLAASLALMVRDKGGPALCALCLICPMLDDRNVTLSSKQFDGEGTWSRGSNLLGWSCLLGDKAGGESVPEYAVPGRTEDLSRLPPVFVDVGSAEVFRDEDVAFASRIWACGGQAELHVWPGRVVEGVERDKNSVGEEDVEGALLLRNALVH</sequence>
<dbReference type="Gene3D" id="3.40.50.1820">
    <property type="entry name" value="alpha/beta hydrolase"/>
    <property type="match status" value="1"/>
</dbReference>
<dbReference type="PANTHER" id="PTHR48081:SF8">
    <property type="entry name" value="ALPHA_BETA HYDROLASE FOLD-3 DOMAIN-CONTAINING PROTEIN-RELATED"/>
    <property type="match status" value="1"/>
</dbReference>
<dbReference type="SUPFAM" id="SSF53474">
    <property type="entry name" value="alpha/beta-Hydrolases"/>
    <property type="match status" value="1"/>
</dbReference>
<dbReference type="Proteomes" id="UP000250266">
    <property type="component" value="Unassembled WGS sequence"/>
</dbReference>
<reference evidence="3 4" key="1">
    <citation type="journal article" date="2016" name="Nat. Commun.">
        <title>Ectomycorrhizal ecology is imprinted in the genome of the dominant symbiotic fungus Cenococcum geophilum.</title>
        <authorList>
            <consortium name="DOE Joint Genome Institute"/>
            <person name="Peter M."/>
            <person name="Kohler A."/>
            <person name="Ohm R.A."/>
            <person name="Kuo A."/>
            <person name="Krutzmann J."/>
            <person name="Morin E."/>
            <person name="Arend M."/>
            <person name="Barry K.W."/>
            <person name="Binder M."/>
            <person name="Choi C."/>
            <person name="Clum A."/>
            <person name="Copeland A."/>
            <person name="Grisel N."/>
            <person name="Haridas S."/>
            <person name="Kipfer T."/>
            <person name="LaButti K."/>
            <person name="Lindquist E."/>
            <person name="Lipzen A."/>
            <person name="Maire R."/>
            <person name="Meier B."/>
            <person name="Mihaltcheva S."/>
            <person name="Molinier V."/>
            <person name="Murat C."/>
            <person name="Poggeler S."/>
            <person name="Quandt C.A."/>
            <person name="Sperisen C."/>
            <person name="Tritt A."/>
            <person name="Tisserant E."/>
            <person name="Crous P.W."/>
            <person name="Henrissat B."/>
            <person name="Nehls U."/>
            <person name="Egli S."/>
            <person name="Spatafora J.W."/>
            <person name="Grigoriev I.V."/>
            <person name="Martin F.M."/>
        </authorList>
    </citation>
    <scope>NUCLEOTIDE SEQUENCE [LARGE SCALE GENOMIC DNA]</scope>
    <source>
        <strain evidence="3 4">CBS 459.81</strain>
    </source>
</reference>
<dbReference type="GO" id="GO:0016787">
    <property type="term" value="F:hydrolase activity"/>
    <property type="evidence" value="ECO:0007669"/>
    <property type="project" value="UniProtKB-KW"/>
</dbReference>
<dbReference type="InterPro" id="IPR029058">
    <property type="entry name" value="AB_hydrolase_fold"/>
</dbReference>
<evidence type="ECO:0000313" key="3">
    <source>
        <dbReference type="EMBL" id="OCK86408.1"/>
    </source>
</evidence>
<protein>
    <recommendedName>
        <fullName evidence="2">Alpha/beta hydrolase fold-3 domain-containing protein</fullName>
    </recommendedName>
</protein>
<dbReference type="AlphaFoldDB" id="A0A8E2EMA7"/>
<evidence type="ECO:0000313" key="4">
    <source>
        <dbReference type="Proteomes" id="UP000250266"/>
    </source>
</evidence>
<accession>A0A8E2EMA7</accession>
<evidence type="ECO:0000259" key="2">
    <source>
        <dbReference type="Pfam" id="PF07859"/>
    </source>
</evidence>
<keyword evidence="1" id="KW-0378">Hydrolase</keyword>
<proteinExistence type="predicted"/>
<organism evidence="3 4">
    <name type="scientific">Lepidopterella palustris CBS 459.81</name>
    <dbReference type="NCBI Taxonomy" id="1314670"/>
    <lineage>
        <taxon>Eukaryota</taxon>
        <taxon>Fungi</taxon>
        <taxon>Dikarya</taxon>
        <taxon>Ascomycota</taxon>
        <taxon>Pezizomycotina</taxon>
        <taxon>Dothideomycetes</taxon>
        <taxon>Pleosporomycetidae</taxon>
        <taxon>Mytilinidiales</taxon>
        <taxon>Argynnaceae</taxon>
        <taxon>Lepidopterella</taxon>
    </lineage>
</organism>
<keyword evidence="4" id="KW-1185">Reference proteome</keyword>
<name>A0A8E2EMA7_9PEZI</name>
<dbReference type="InterPro" id="IPR050300">
    <property type="entry name" value="GDXG_lipolytic_enzyme"/>
</dbReference>
<dbReference type="Pfam" id="PF07859">
    <property type="entry name" value="Abhydrolase_3"/>
    <property type="match status" value="1"/>
</dbReference>
<dbReference type="InterPro" id="IPR013094">
    <property type="entry name" value="AB_hydrolase_3"/>
</dbReference>
<dbReference type="EMBL" id="KV744805">
    <property type="protein sequence ID" value="OCK86408.1"/>
    <property type="molecule type" value="Genomic_DNA"/>
</dbReference>
<gene>
    <name evidence="3" type="ORF">K432DRAFT_387757</name>
</gene>
<dbReference type="OrthoDB" id="433474at2759"/>
<evidence type="ECO:0000256" key="1">
    <source>
        <dbReference type="ARBA" id="ARBA00022801"/>
    </source>
</evidence>
<feature type="domain" description="Alpha/beta hydrolase fold-3" evidence="2">
    <location>
        <begin position="86"/>
        <end position="288"/>
    </location>
</feature>
<dbReference type="PANTHER" id="PTHR48081">
    <property type="entry name" value="AB HYDROLASE SUPERFAMILY PROTEIN C4A8.06C"/>
    <property type="match status" value="1"/>
</dbReference>